<dbReference type="RefSeq" id="XP_004492947.2">
    <property type="nucleotide sequence ID" value="XM_004492890.2"/>
</dbReference>
<gene>
    <name evidence="5" type="primary">LOC101513998</name>
</gene>
<evidence type="ECO:0000313" key="5">
    <source>
        <dbReference type="RefSeq" id="XP_004492947.2"/>
    </source>
</evidence>
<evidence type="ECO:0000256" key="1">
    <source>
        <dbReference type="SAM" id="MobiDB-lite"/>
    </source>
</evidence>
<dbReference type="InterPro" id="IPR025486">
    <property type="entry name" value="DUF4378"/>
</dbReference>
<dbReference type="Pfam" id="PF14309">
    <property type="entry name" value="DUF4378"/>
    <property type="match status" value="1"/>
</dbReference>
<dbReference type="OrthoDB" id="1928505at2759"/>
<keyword evidence="4" id="KW-1185">Reference proteome</keyword>
<reference evidence="5" key="2">
    <citation type="submission" date="2025-08" db="UniProtKB">
        <authorList>
            <consortium name="RefSeq"/>
        </authorList>
    </citation>
    <scope>IDENTIFICATION</scope>
    <source>
        <tissue evidence="5">Etiolated seedlings</tissue>
    </source>
</reference>
<accession>A0A1S2XRS8</accession>
<evidence type="ECO:0000259" key="3">
    <source>
        <dbReference type="Pfam" id="PF14383"/>
    </source>
</evidence>
<dbReference type="eggNOG" id="ENOG502QQ6N">
    <property type="taxonomic scope" value="Eukaryota"/>
</dbReference>
<dbReference type="AlphaFoldDB" id="A0A1S2XRS8"/>
<feature type="compositionally biased region" description="Basic and acidic residues" evidence="1">
    <location>
        <begin position="351"/>
        <end position="363"/>
    </location>
</feature>
<reference evidence="4" key="1">
    <citation type="journal article" date="2013" name="Nat. Biotechnol.">
        <title>Draft genome sequence of chickpea (Cicer arietinum) provides a resource for trait improvement.</title>
        <authorList>
            <person name="Varshney R.K."/>
            <person name="Song C."/>
            <person name="Saxena R.K."/>
            <person name="Azam S."/>
            <person name="Yu S."/>
            <person name="Sharpe A.G."/>
            <person name="Cannon S."/>
            <person name="Baek J."/>
            <person name="Rosen B.D."/>
            <person name="Tar'an B."/>
            <person name="Millan T."/>
            <person name="Zhang X."/>
            <person name="Ramsay L.D."/>
            <person name="Iwata A."/>
            <person name="Wang Y."/>
            <person name="Nelson W."/>
            <person name="Farmer A.D."/>
            <person name="Gaur P.M."/>
            <person name="Soderlund C."/>
            <person name="Penmetsa R.V."/>
            <person name="Xu C."/>
            <person name="Bharti A.K."/>
            <person name="He W."/>
            <person name="Winter P."/>
            <person name="Zhao S."/>
            <person name="Hane J.K."/>
            <person name="Carrasquilla-Garcia N."/>
            <person name="Condie J.A."/>
            <person name="Upadhyaya H.D."/>
            <person name="Luo M.C."/>
            <person name="Thudi M."/>
            <person name="Gowda C.L."/>
            <person name="Singh N.P."/>
            <person name="Lichtenzveig J."/>
            <person name="Gali K.K."/>
            <person name="Rubio J."/>
            <person name="Nadarajan N."/>
            <person name="Dolezel J."/>
            <person name="Bansal K.C."/>
            <person name="Xu X."/>
            <person name="Edwards D."/>
            <person name="Zhang G."/>
            <person name="Kahl G."/>
            <person name="Gil J."/>
            <person name="Singh K.B."/>
            <person name="Datta S.K."/>
            <person name="Jackson S.A."/>
            <person name="Wang J."/>
            <person name="Cook D.R."/>
        </authorList>
    </citation>
    <scope>NUCLEOTIDE SEQUENCE [LARGE SCALE GENOMIC DNA]</scope>
    <source>
        <strain evidence="4">cv. CDC Frontier</strain>
    </source>
</reference>
<evidence type="ECO:0000313" key="4">
    <source>
        <dbReference type="Proteomes" id="UP000087171"/>
    </source>
</evidence>
<dbReference type="Proteomes" id="UP000087171">
    <property type="component" value="Chromosome Ca3"/>
</dbReference>
<protein>
    <submittedName>
        <fullName evidence="5">Uncharacterized protein LOC101513998</fullName>
    </submittedName>
</protein>
<feature type="region of interest" description="Disordered" evidence="1">
    <location>
        <begin position="183"/>
        <end position="208"/>
    </location>
</feature>
<dbReference type="Pfam" id="PF14383">
    <property type="entry name" value="VARLMGL"/>
    <property type="match status" value="1"/>
</dbReference>
<proteinExistence type="predicted"/>
<dbReference type="InterPro" id="IPR032795">
    <property type="entry name" value="DUF3741-assoc"/>
</dbReference>
<dbReference type="GeneID" id="101513998"/>
<dbReference type="PaxDb" id="3827-XP_004492947.1"/>
<dbReference type="KEGG" id="cam:101513998"/>
<evidence type="ECO:0000259" key="2">
    <source>
        <dbReference type="Pfam" id="PF14309"/>
    </source>
</evidence>
<dbReference type="PANTHER" id="PTHR21726">
    <property type="entry name" value="PHOSPHATIDYLINOSITOL N-ACETYLGLUCOSAMINYLTRANSFERASE SUBUNIT P DOWN SYNDROME CRITICAL REGION PROTEIN 5 -RELATED"/>
    <property type="match status" value="1"/>
</dbReference>
<organism evidence="4 5">
    <name type="scientific">Cicer arietinum</name>
    <name type="common">Chickpea</name>
    <name type="synonym">Garbanzo</name>
    <dbReference type="NCBI Taxonomy" id="3827"/>
    <lineage>
        <taxon>Eukaryota</taxon>
        <taxon>Viridiplantae</taxon>
        <taxon>Streptophyta</taxon>
        <taxon>Embryophyta</taxon>
        <taxon>Tracheophyta</taxon>
        <taxon>Spermatophyta</taxon>
        <taxon>Magnoliopsida</taxon>
        <taxon>eudicotyledons</taxon>
        <taxon>Gunneridae</taxon>
        <taxon>Pentapetalae</taxon>
        <taxon>rosids</taxon>
        <taxon>fabids</taxon>
        <taxon>Fabales</taxon>
        <taxon>Fabaceae</taxon>
        <taxon>Papilionoideae</taxon>
        <taxon>50 kb inversion clade</taxon>
        <taxon>NPAAA clade</taxon>
        <taxon>Hologalegina</taxon>
        <taxon>IRL clade</taxon>
        <taxon>Cicereae</taxon>
        <taxon>Cicer</taxon>
    </lineage>
</organism>
<feature type="domain" description="DUF3741" evidence="3">
    <location>
        <begin position="92"/>
        <end position="117"/>
    </location>
</feature>
<dbReference type="PANTHER" id="PTHR21726:SF61">
    <property type="entry name" value="DNAA INITIATOR-ASSOCIATING PROTEIN"/>
    <property type="match status" value="1"/>
</dbReference>
<feature type="region of interest" description="Disordered" evidence="1">
    <location>
        <begin position="343"/>
        <end position="391"/>
    </location>
</feature>
<feature type="domain" description="DUF4378" evidence="2">
    <location>
        <begin position="756"/>
        <end position="916"/>
    </location>
</feature>
<name>A0A1S2XRS8_CICAR</name>
<dbReference type="STRING" id="3827.A0A1S2XRS8"/>
<sequence>MSDSSSVKNLAITDNKAQKHGGCVGIFFQLIDWKKRLVKKKLFSKKLLTPARAKKFRGDEKMPNSKLHLIANENSGGFPSSKKSGNHGVDVDQKSEMRVPSLVARLMGLDSIPAARRDNKLKKALYPNDRQGTKDLEMEMGIVKHDSRPQKLQKTGVCERRAVTRFGAEALHIRSVLSRAKKYNHHHHHPKLVSPLKSPRIASGKSASRSSRLIGAAAKILEPGLQASRAKGSSLTYHAAACPIKTNIVTDGVGSKSAAMQDQPCYVSGTAKPLIGHTSCKNCGNLLDVIDCKAEVREQLHPDVPPPIVSDVISPYKKGKSFTPSHGQGRDIVLLRSQEMLSSSFTDEEEKSYAQRSRNEPTTRRMLMPRDSPAKWSSSCQPLRAREDDTSAFDCKHKTQIQEPKLSSESSSSGSTVCSMQVKKVSPSASTASGTNKNFVALNRSASGRTRMRSPTKVDSSKFDLEKKPCNRQHESLSHVRTLERKRRTINVSQLEGTTPANSIGFKQRNLRRDAIGGKRRDFDSYSLDNSNVKNKGDGPGEPVKVSENRNNDAVSFTFSSPLKQKMEIPAVEEETSTNNERKTHFQRPSPLKVDGLGAFLEQKLKELTSQENELASTSAVPQKSSTVILQELIYALSSEHLICHDDHMHTEDAGFIRGTKQERLLGTSCNSNHLSPGSVLEASFSSSSLDESLGHSFHPQIEQSEHDDELLDSAESFNKGSIGKIITNIVNQIPMALQYLYSFGTQFTRSNFNNMKHVLLNAELVLGISNDYSEEELPQLLIYRFLLNELDTMADDAMWTDFNGLAGFEDSKPRKMLKGFVFDCVMEYLESNCFQYFYTGFKVWTKLPLCIKAEMLAQEVKREVKKWSCMAGMAPDEIIEREMGRSLGKWTDFDIEGFETGVDIDGDILHNLVDEVFEDLVGCKHCSYSF</sequence>